<feature type="compositionally biased region" description="Polar residues" evidence="5">
    <location>
        <begin position="90"/>
        <end position="99"/>
    </location>
</feature>
<dbReference type="InterPro" id="IPR041677">
    <property type="entry name" value="DNA2/NAM7_AAA_11"/>
</dbReference>
<feature type="compositionally biased region" description="Basic and acidic residues" evidence="5">
    <location>
        <begin position="985"/>
        <end position="994"/>
    </location>
</feature>
<dbReference type="PANTHER" id="PTHR10887:SF445">
    <property type="entry name" value="NFX1-TYPE ZINC FINGER-CONTAINING PROTEIN 1"/>
    <property type="match status" value="1"/>
</dbReference>
<keyword evidence="8" id="KW-1185">Reference proteome</keyword>
<dbReference type="Pfam" id="PF13087">
    <property type="entry name" value="AAA_12"/>
    <property type="match status" value="1"/>
</dbReference>
<feature type="domain" description="NF-X1-type" evidence="6">
    <location>
        <begin position="1293"/>
        <end position="1315"/>
    </location>
</feature>
<dbReference type="InterPro" id="IPR047187">
    <property type="entry name" value="SF1_C_Upf1"/>
</dbReference>
<evidence type="ECO:0000256" key="2">
    <source>
        <dbReference type="ARBA" id="ARBA00022737"/>
    </source>
</evidence>
<dbReference type="EMBL" id="RBNJ01003891">
    <property type="protein sequence ID" value="RUS30435.1"/>
    <property type="molecule type" value="Genomic_DNA"/>
</dbReference>
<evidence type="ECO:0000259" key="6">
    <source>
        <dbReference type="SMART" id="SM00438"/>
    </source>
</evidence>
<feature type="domain" description="NF-X1-type" evidence="6">
    <location>
        <begin position="1135"/>
        <end position="1161"/>
    </location>
</feature>
<feature type="region of interest" description="Disordered" evidence="5">
    <location>
        <begin position="117"/>
        <end position="136"/>
    </location>
</feature>
<evidence type="ECO:0000256" key="3">
    <source>
        <dbReference type="ARBA" id="ARBA00022771"/>
    </source>
</evidence>
<dbReference type="Pfam" id="PF13086">
    <property type="entry name" value="AAA_11"/>
    <property type="match status" value="1"/>
</dbReference>
<dbReference type="InterPro" id="IPR000967">
    <property type="entry name" value="Znf_NFX1"/>
</dbReference>
<feature type="domain" description="NF-X1-type" evidence="6">
    <location>
        <begin position="1166"/>
        <end position="1183"/>
    </location>
</feature>
<keyword evidence="2" id="KW-0677">Repeat</keyword>
<accession>A0A433QKY7</accession>
<dbReference type="GO" id="GO:0016787">
    <property type="term" value="F:hydrolase activity"/>
    <property type="evidence" value="ECO:0007669"/>
    <property type="project" value="UniProtKB-KW"/>
</dbReference>
<reference evidence="7 8" key="1">
    <citation type="journal article" date="2018" name="New Phytol.">
        <title>Phylogenomics of Endogonaceae and evolution of mycorrhizas within Mucoromycota.</title>
        <authorList>
            <person name="Chang Y."/>
            <person name="Desiro A."/>
            <person name="Na H."/>
            <person name="Sandor L."/>
            <person name="Lipzen A."/>
            <person name="Clum A."/>
            <person name="Barry K."/>
            <person name="Grigoriev I.V."/>
            <person name="Martin F.M."/>
            <person name="Stajich J.E."/>
            <person name="Smith M.E."/>
            <person name="Bonito G."/>
            <person name="Spatafora J.W."/>
        </authorList>
    </citation>
    <scope>NUCLEOTIDE SEQUENCE [LARGE SCALE GENOMIC DNA]</scope>
    <source>
        <strain evidence="7 8">AD002</strain>
    </source>
</reference>
<organism evidence="7 8">
    <name type="scientific">Jimgerdemannia flammicorona</name>
    <dbReference type="NCBI Taxonomy" id="994334"/>
    <lineage>
        <taxon>Eukaryota</taxon>
        <taxon>Fungi</taxon>
        <taxon>Fungi incertae sedis</taxon>
        <taxon>Mucoromycota</taxon>
        <taxon>Mucoromycotina</taxon>
        <taxon>Endogonomycetes</taxon>
        <taxon>Endogonales</taxon>
        <taxon>Endogonaceae</taxon>
        <taxon>Jimgerdemannia</taxon>
    </lineage>
</organism>
<sequence length="1329" mass="150124">MIMQHECMQRRLKLLDLFIIILLKSQKTPSTHREQLVPLTLLIPKPHIRKAKEPKIMGNKSKSKAQNATDTSKQKKKTVKSSSSGKKPSHNQNSIQEPNELTDRHFTLAERMQRIKEYPPDDSQDGPRHDNDERKISNIKIIPTPSEITSSRPPFLPSDASNTASHFLPKGWKRQLDIQFRLSREDMLSDLRDGLNNFIRALDKPPPKDQASLTPLGKRMTDKELATVCQNVNVYESVGFNGLKQVPHRGIGAEMSFRQPGMRTENTYANRREFWMNSKKRLMEQQLVCFLWRAGEEEKEPDIIISQTPFNIVFGVITHRDLQKLSAHSNLAYLTIQFRPFDYIKILEGASKGNSSENFMIESPSAYFEAFKPILEALKQSPPSTMPFGLHLAQENIVGASANGGVVRPPSYATNFQFDLSVVCRGNSLQLDVRDADSRTNAINGLRKFSDLDDSQAKAVVETLSREVALIQGPPGTGKTKIGIDLVRILLHNHEKGRLGPILCICVTNHALDQFLEHLLDKGVKGIVRVGSQSKTERLDELNLTELKMKQDRPYEVRLAIRELDNEFNEMATKALRIVDAWRHGNLPWRLLGPFLKKRCPKQFVNLDHSTCPIQFPPQTNEYRNPYIHWICGDDIKEKQAEIQGKKKGQDIQKTNRFAALPGEGSSSKGKAKKSWASSVTTDIPTTNRPLAELDFNPNVWHMSLSERKRLVESWKPTVMKSMQRELPGLLQKCDRLLDNLQDKRSGTTLDVFRNSSIIGMTTNGAAKYRDLLRKVGPKVIVCEEAGEVLESHILTALSPHTEHLIMIGDHLQLRPQVNTYRLRTDSGMKYQLDKSLFERLVTATESAALPMSTLDTQRRMRPEIAELIRMTLYPSLIDGGTTGAYPPMAGVMKNLFFMDHHNPQNARNAQEQSFSNEFELKMVKAFAEYIVRNGYDQPGDVAVLTPYLGQLAKLQRTLSDTFNLSIDERDKEQLDQAKAQRGGTGEKDKESSEKIYNNSKALQKQKSPLTLRTIDNFQGEEAKIVIISLVRNIEKDDRRGQIGFLKSENRTNVLLSRAQHGMILFGNAEVMERGSPMWANIVKKLREDGRLGPKLPIVCQKHSQTKNDVDTPENLKEVAPEGGCTVMCNEKMQCGHICPLKCHPHDPKHATIYCLEPCRRYHHACGHPCPKKCGESCGKCEVIVEPITLDCGHQLATPKCWQAQDPSKVSCSVMVERKLLTCEHNLSMKCSADINTVRCTQRCNMPLPCGHKCQRNCFECQDYNLENPTVGERIERINHRVCTSSCDKIRSCGHPCSVKCHPQKACPQCQPCATNDALGNMETLTLGK</sequence>
<keyword evidence="1" id="KW-0479">Metal-binding</keyword>
<dbReference type="SMART" id="SM00438">
    <property type="entry name" value="ZnF_NFX"/>
    <property type="match status" value="3"/>
</dbReference>
<dbReference type="Proteomes" id="UP000274822">
    <property type="component" value="Unassembled WGS sequence"/>
</dbReference>
<feature type="compositionally biased region" description="Low complexity" evidence="5">
    <location>
        <begin position="665"/>
        <end position="679"/>
    </location>
</feature>
<dbReference type="GO" id="GO:0031048">
    <property type="term" value="P:regulatory ncRNA-mediated heterochromatin formation"/>
    <property type="evidence" value="ECO:0007669"/>
    <property type="project" value="TreeGrafter"/>
</dbReference>
<feature type="region of interest" description="Disordered" evidence="5">
    <location>
        <begin position="660"/>
        <end position="681"/>
    </location>
</feature>
<dbReference type="CDD" id="cd18808">
    <property type="entry name" value="SF1_C_Upf1"/>
    <property type="match status" value="1"/>
</dbReference>
<keyword evidence="7" id="KW-0378">Hydrolase</keyword>
<name>A0A433QKY7_9FUNG</name>
<evidence type="ECO:0000256" key="1">
    <source>
        <dbReference type="ARBA" id="ARBA00022723"/>
    </source>
</evidence>
<dbReference type="PANTHER" id="PTHR10887">
    <property type="entry name" value="DNA2/NAM7 HELICASE FAMILY"/>
    <property type="match status" value="1"/>
</dbReference>
<dbReference type="Gene3D" id="3.40.50.300">
    <property type="entry name" value="P-loop containing nucleotide triphosphate hydrolases"/>
    <property type="match status" value="3"/>
</dbReference>
<evidence type="ECO:0000256" key="4">
    <source>
        <dbReference type="ARBA" id="ARBA00022833"/>
    </source>
</evidence>
<proteinExistence type="predicted"/>
<dbReference type="GO" id="GO:0031380">
    <property type="term" value="C:nuclear RNA-directed RNA polymerase complex"/>
    <property type="evidence" value="ECO:0007669"/>
    <property type="project" value="TreeGrafter"/>
</dbReference>
<keyword evidence="4" id="KW-0862">Zinc</keyword>
<dbReference type="GO" id="GO:0008270">
    <property type="term" value="F:zinc ion binding"/>
    <property type="evidence" value="ECO:0007669"/>
    <property type="project" value="UniProtKB-KW"/>
</dbReference>
<dbReference type="InterPro" id="IPR027417">
    <property type="entry name" value="P-loop_NTPase"/>
</dbReference>
<keyword evidence="3" id="KW-0863">Zinc-finger</keyword>
<gene>
    <name evidence="7" type="ORF">BC938DRAFT_479394</name>
</gene>
<comment type="caution">
    <text evidence="7">The sequence shown here is derived from an EMBL/GenBank/DDBJ whole genome shotgun (WGS) entry which is preliminary data.</text>
</comment>
<dbReference type="GO" id="GO:0004386">
    <property type="term" value="F:helicase activity"/>
    <property type="evidence" value="ECO:0007669"/>
    <property type="project" value="InterPro"/>
</dbReference>
<dbReference type="SUPFAM" id="SSF52540">
    <property type="entry name" value="P-loop containing nucleoside triphosphate hydrolases"/>
    <property type="match status" value="1"/>
</dbReference>
<feature type="region of interest" description="Disordered" evidence="5">
    <location>
        <begin position="974"/>
        <end position="994"/>
    </location>
</feature>
<evidence type="ECO:0000313" key="7">
    <source>
        <dbReference type="EMBL" id="RUS30435.1"/>
    </source>
</evidence>
<evidence type="ECO:0000256" key="5">
    <source>
        <dbReference type="SAM" id="MobiDB-lite"/>
    </source>
</evidence>
<dbReference type="InterPro" id="IPR045055">
    <property type="entry name" value="DNA2/NAM7-like"/>
</dbReference>
<evidence type="ECO:0000313" key="8">
    <source>
        <dbReference type="Proteomes" id="UP000274822"/>
    </source>
</evidence>
<feature type="region of interest" description="Disordered" evidence="5">
    <location>
        <begin position="50"/>
        <end position="101"/>
    </location>
</feature>
<protein>
    <submittedName>
        <fullName evidence="7">P-loop containing nucleoside triphosphate hydrolase protein</fullName>
    </submittedName>
</protein>
<dbReference type="InterPro" id="IPR041679">
    <property type="entry name" value="DNA2/NAM7-like_C"/>
</dbReference>